<dbReference type="Proteomes" id="UP000515292">
    <property type="component" value="Chromosome"/>
</dbReference>
<proteinExistence type="predicted"/>
<accession>A0A7G5IIW2</accession>
<evidence type="ECO:0000256" key="1">
    <source>
        <dbReference type="SAM" id="SignalP"/>
    </source>
</evidence>
<dbReference type="Gene3D" id="2.30.30.40">
    <property type="entry name" value="SH3 Domains"/>
    <property type="match status" value="1"/>
</dbReference>
<feature type="signal peptide" evidence="1">
    <location>
        <begin position="1"/>
        <end position="21"/>
    </location>
</feature>
<organism evidence="2 3">
    <name type="scientific">Sandaracinobacteroides saxicola</name>
    <dbReference type="NCBI Taxonomy" id="2759707"/>
    <lineage>
        <taxon>Bacteria</taxon>
        <taxon>Pseudomonadati</taxon>
        <taxon>Pseudomonadota</taxon>
        <taxon>Alphaproteobacteria</taxon>
        <taxon>Sphingomonadales</taxon>
        <taxon>Sphingosinicellaceae</taxon>
        <taxon>Sandaracinobacteroides</taxon>
    </lineage>
</organism>
<dbReference type="InterPro" id="IPR010466">
    <property type="entry name" value="DUF1058"/>
</dbReference>
<keyword evidence="1" id="KW-0732">Signal</keyword>
<dbReference type="Pfam" id="PF06347">
    <property type="entry name" value="SH3_4"/>
    <property type="match status" value="2"/>
</dbReference>
<reference evidence="2 3" key="1">
    <citation type="submission" date="2020-07" db="EMBL/GenBank/DDBJ databases">
        <title>Complete genome sequence for Sandaracinobacter sp. M6.</title>
        <authorList>
            <person name="Tang Y."/>
            <person name="Liu Q."/>
            <person name="Guo Z."/>
            <person name="Lei P."/>
            <person name="Huang B."/>
        </authorList>
    </citation>
    <scope>NUCLEOTIDE SEQUENCE [LARGE SCALE GENOMIC DNA]</scope>
    <source>
        <strain evidence="2 3">M6</strain>
    </source>
</reference>
<name>A0A7G5IIW2_9SPHN</name>
<sequence length="174" mass="19178">MRMLFPILLLATAATAQPATKAPVPGVPTNPDALKGVSGEKLPRFVSLRSGDANMRTGPGRDYPISWNFRRAGIPLEVLREWNVWRLVRDPDGATGWMDRAMLSGERTLMVTRSIRTLHAQPDVSSPAVWRAEPGVVGRVVMCANSWCRIEIEGKSGYILREHTTGSYPNEPIG</sequence>
<feature type="chain" id="PRO_5028961275" description="SH3-like domain-containing protein" evidence="1">
    <location>
        <begin position="22"/>
        <end position="174"/>
    </location>
</feature>
<gene>
    <name evidence="2" type="ORF">H3309_02000</name>
</gene>
<dbReference type="KEGG" id="sand:H3309_02000"/>
<evidence type="ECO:0000313" key="2">
    <source>
        <dbReference type="EMBL" id="QMW23304.1"/>
    </source>
</evidence>
<protein>
    <recommendedName>
        <fullName evidence="4">SH3-like domain-containing protein</fullName>
    </recommendedName>
</protein>
<evidence type="ECO:0000313" key="3">
    <source>
        <dbReference type="Proteomes" id="UP000515292"/>
    </source>
</evidence>
<dbReference type="RefSeq" id="WP_182297033.1">
    <property type="nucleotide sequence ID" value="NZ_CP059851.1"/>
</dbReference>
<keyword evidence="3" id="KW-1185">Reference proteome</keyword>
<dbReference type="AlphaFoldDB" id="A0A7G5IIW2"/>
<dbReference type="EMBL" id="CP059851">
    <property type="protein sequence ID" value="QMW23304.1"/>
    <property type="molecule type" value="Genomic_DNA"/>
</dbReference>
<evidence type="ECO:0008006" key="4">
    <source>
        <dbReference type="Google" id="ProtNLM"/>
    </source>
</evidence>